<organism evidence="1 2">
    <name type="scientific">Leucogyrophana mollusca</name>
    <dbReference type="NCBI Taxonomy" id="85980"/>
    <lineage>
        <taxon>Eukaryota</taxon>
        <taxon>Fungi</taxon>
        <taxon>Dikarya</taxon>
        <taxon>Basidiomycota</taxon>
        <taxon>Agaricomycotina</taxon>
        <taxon>Agaricomycetes</taxon>
        <taxon>Agaricomycetidae</taxon>
        <taxon>Boletales</taxon>
        <taxon>Boletales incertae sedis</taxon>
        <taxon>Leucogyrophana</taxon>
    </lineage>
</organism>
<name>A0ACB8BE38_9AGAM</name>
<gene>
    <name evidence="1" type="ORF">BV22DRAFT_1196205</name>
</gene>
<evidence type="ECO:0000313" key="2">
    <source>
        <dbReference type="Proteomes" id="UP000790709"/>
    </source>
</evidence>
<evidence type="ECO:0000313" key="1">
    <source>
        <dbReference type="EMBL" id="KAH7924081.1"/>
    </source>
</evidence>
<dbReference type="Proteomes" id="UP000790709">
    <property type="component" value="Unassembled WGS sequence"/>
</dbReference>
<comment type="caution">
    <text evidence="1">The sequence shown here is derived from an EMBL/GenBank/DDBJ whole genome shotgun (WGS) entry which is preliminary data.</text>
</comment>
<accession>A0ACB8BE38</accession>
<sequence>MASFHDSETPLLADRSENDGVYHRFSRSQKQFIVGIVSWAGLIPFFLFGSFIPSIPQIADDLRTTPSSISLSISFSTFASGFGTLFWGTYSGYYGRRPIYLASIPCLILGSFGSGLSTTVPELLLWRSVQAFGAGSGMSVGSAVVGDIYKLEERGTALGIFLAVQLIGPAVGPLIGGSATHYASWRVMQHLLGLGSIVTFVLAFGFLPETSHPRSRGIDKAPEGRRLVFINPLRSLWLLRSPLLMIQCIIASFVWLTDFVLWVPLPYTIGVRYGITNEALIGACFLPSGLGNIIGAPIAGRLSDRIVKTLRAKRDGKWVPEDRIRGTEVGSLFLVPVSVVLAGFASRYVDGVFGLTLCLVALLMNGLGVVLVLAPLGAYVIDILHEDSAEATAATQGMRTFLCAIMTTGLMPCFDRFGVVWTNLISALLAWIAYGMLVCMIQYGEGLRALVDVGFSTTQPE</sequence>
<reference evidence="1" key="1">
    <citation type="journal article" date="2021" name="New Phytol.">
        <title>Evolutionary innovations through gain and loss of genes in the ectomycorrhizal Boletales.</title>
        <authorList>
            <person name="Wu G."/>
            <person name="Miyauchi S."/>
            <person name="Morin E."/>
            <person name="Kuo A."/>
            <person name="Drula E."/>
            <person name="Varga T."/>
            <person name="Kohler A."/>
            <person name="Feng B."/>
            <person name="Cao Y."/>
            <person name="Lipzen A."/>
            <person name="Daum C."/>
            <person name="Hundley H."/>
            <person name="Pangilinan J."/>
            <person name="Johnson J."/>
            <person name="Barry K."/>
            <person name="LaButti K."/>
            <person name="Ng V."/>
            <person name="Ahrendt S."/>
            <person name="Min B."/>
            <person name="Choi I.G."/>
            <person name="Park H."/>
            <person name="Plett J.M."/>
            <person name="Magnuson J."/>
            <person name="Spatafora J.W."/>
            <person name="Nagy L.G."/>
            <person name="Henrissat B."/>
            <person name="Grigoriev I.V."/>
            <person name="Yang Z.L."/>
            <person name="Xu J."/>
            <person name="Martin F.M."/>
        </authorList>
    </citation>
    <scope>NUCLEOTIDE SEQUENCE</scope>
    <source>
        <strain evidence="1">KUC20120723A-06</strain>
    </source>
</reference>
<proteinExistence type="predicted"/>
<dbReference type="EMBL" id="MU266434">
    <property type="protein sequence ID" value="KAH7924081.1"/>
    <property type="molecule type" value="Genomic_DNA"/>
</dbReference>
<keyword evidence="2" id="KW-1185">Reference proteome</keyword>
<protein>
    <submittedName>
        <fullName evidence="1">MFS general substrate transporter</fullName>
    </submittedName>
</protein>